<dbReference type="InterPro" id="IPR029045">
    <property type="entry name" value="ClpP/crotonase-like_dom_sf"/>
</dbReference>
<dbReference type="Pfam" id="PF23658">
    <property type="entry name" value="PDZ_CPAF_rel"/>
    <property type="match status" value="1"/>
</dbReference>
<sequence length="718" mass="75574">MRFIAALFTAACILAVGDAASSSQTAQRTHKQSSSPTRSTAFAPTGFTNTSSGACASVSVMIRRSPDEPIVAASTALECLKSVPLNDNSTLAYLKNPPQGWLFPGVDVLVDLDRTTKDKNATFTPSAIVKINGQDANTILQKTGQSLSDFKDLDATYNQLFFSPAFNVSGGGNVFNVRQMLGFTSDFYNYTCENGTTVSVQNVAEALISFDGINSGQTLFDALNPLPSTTTDIHRDGYISGYFLLNSSVVVLVMQGFIDPAETDTDAPLLQSEVVASFLSSCRKHNKTKLIFDVQANGGGAVVEGYDTFQRIFPGLEPFGASRMRNTEVRKFLGSVFTENLDIGGVPDAANYEFEAQTYMDINGKPFSNWSALDPPDTIYNDTFTAPTRFVPEYFTSEISRNGSLSLGPQIFESKNIVLLYDGSCGSTCAVFSEFMKSQGGVRSESAKIPFTAVVMGGRPQTGPMQGVAGSKGSEVLTSSQIDSYLAQVPQIIANLTLDFLSIPSAPSTASVPLGAIAPWPLGDSTYQGANSRFNFRNNMHQNDSSFNPLQFIYEASLWKRIENTVWGNGKCVEGSTTTGDGSFPSGAEDTVKYSSAVDSQVVVDSQPGLIAGSSEKGGPPYSSANATTTIKNGYLAPTGSLTTTAVSISISSSANGGSGAKTTSSAGTSMATTAAAASASGTSIGSAVTARFNGGATCVREAWWMLALTAAVGGLLA</sequence>
<dbReference type="PANTHER" id="PTHR37049">
    <property type="entry name" value="PEPTIDASE S41 FAMILY PROTEIN"/>
    <property type="match status" value="1"/>
</dbReference>
<dbReference type="OrthoDB" id="3534988at2759"/>
<comment type="caution">
    <text evidence="4">The sequence shown here is derived from an EMBL/GenBank/DDBJ whole genome shotgun (WGS) entry which is preliminary data.</text>
</comment>
<evidence type="ECO:0000256" key="2">
    <source>
        <dbReference type="SAM" id="SignalP"/>
    </source>
</evidence>
<feature type="domain" description="CPAF-like PDZ" evidence="3">
    <location>
        <begin position="106"/>
        <end position="210"/>
    </location>
</feature>
<protein>
    <recommendedName>
        <fullName evidence="3">CPAF-like PDZ domain-containing protein</fullName>
    </recommendedName>
</protein>
<dbReference type="InterPro" id="IPR056186">
    <property type="entry name" value="PDZ_CPAF-rel"/>
</dbReference>
<dbReference type="Gene3D" id="3.90.226.10">
    <property type="entry name" value="2-enoyl-CoA Hydratase, Chain A, domain 1"/>
    <property type="match status" value="1"/>
</dbReference>
<gene>
    <name evidence="4" type="ORF">BCON_0127g00210</name>
</gene>
<evidence type="ECO:0000256" key="1">
    <source>
        <dbReference type="SAM" id="MobiDB-lite"/>
    </source>
</evidence>
<feature type="region of interest" description="Disordered" evidence="1">
    <location>
        <begin position="24"/>
        <end position="45"/>
    </location>
</feature>
<feature type="signal peptide" evidence="2">
    <location>
        <begin position="1"/>
        <end position="19"/>
    </location>
</feature>
<dbReference type="InterPro" id="IPR052766">
    <property type="entry name" value="S41A_metabolite_peptidase"/>
</dbReference>
<keyword evidence="5" id="KW-1185">Reference proteome</keyword>
<reference evidence="4 5" key="1">
    <citation type="submission" date="2017-12" db="EMBL/GenBank/DDBJ databases">
        <title>Comparative genomics of Botrytis spp.</title>
        <authorList>
            <person name="Valero-Jimenez C.A."/>
            <person name="Tapia P."/>
            <person name="Veloso J."/>
            <person name="Silva-Moreno E."/>
            <person name="Staats M."/>
            <person name="Valdes J.H."/>
            <person name="Van Kan J.A.L."/>
        </authorList>
    </citation>
    <scope>NUCLEOTIDE SEQUENCE [LARGE SCALE GENOMIC DNA]</scope>
    <source>
        <strain evidence="4 5">MUCL11595</strain>
    </source>
</reference>
<dbReference type="EMBL" id="PQXN01000127">
    <property type="protein sequence ID" value="TGO53247.1"/>
    <property type="molecule type" value="Genomic_DNA"/>
</dbReference>
<name>A0A4Z1I9E7_9HELO</name>
<dbReference type="SUPFAM" id="SSF52096">
    <property type="entry name" value="ClpP/crotonase"/>
    <property type="match status" value="1"/>
</dbReference>
<feature type="chain" id="PRO_5021318864" description="CPAF-like PDZ domain-containing protein" evidence="2">
    <location>
        <begin position="20"/>
        <end position="718"/>
    </location>
</feature>
<dbReference type="AlphaFoldDB" id="A0A4Z1I9E7"/>
<evidence type="ECO:0000313" key="5">
    <source>
        <dbReference type="Proteomes" id="UP000297527"/>
    </source>
</evidence>
<dbReference type="PANTHER" id="PTHR37049:SF4">
    <property type="entry name" value="RHODANESE DOMAIN-CONTAINING PROTEIN"/>
    <property type="match status" value="1"/>
</dbReference>
<proteinExistence type="predicted"/>
<accession>A0A4Z1I9E7</accession>
<evidence type="ECO:0000313" key="4">
    <source>
        <dbReference type="EMBL" id="TGO53247.1"/>
    </source>
</evidence>
<evidence type="ECO:0000259" key="3">
    <source>
        <dbReference type="Pfam" id="PF23658"/>
    </source>
</evidence>
<dbReference type="Proteomes" id="UP000297527">
    <property type="component" value="Unassembled WGS sequence"/>
</dbReference>
<keyword evidence="2" id="KW-0732">Signal</keyword>
<organism evidence="4 5">
    <name type="scientific">Botryotinia convoluta</name>
    <dbReference type="NCBI Taxonomy" id="54673"/>
    <lineage>
        <taxon>Eukaryota</taxon>
        <taxon>Fungi</taxon>
        <taxon>Dikarya</taxon>
        <taxon>Ascomycota</taxon>
        <taxon>Pezizomycotina</taxon>
        <taxon>Leotiomycetes</taxon>
        <taxon>Helotiales</taxon>
        <taxon>Sclerotiniaceae</taxon>
        <taxon>Botryotinia</taxon>
    </lineage>
</organism>